<feature type="transmembrane region" description="Helical" evidence="2">
    <location>
        <begin position="21"/>
        <end position="44"/>
    </location>
</feature>
<reference evidence="3 4" key="1">
    <citation type="journal article" date="2014" name="Genome Biol. Evol.">
        <title>The secreted proteins of Achlya hypogyna and Thraustotheca clavata identify the ancestral oomycete secretome and reveal gene acquisitions by horizontal gene transfer.</title>
        <authorList>
            <person name="Misner I."/>
            <person name="Blouin N."/>
            <person name="Leonard G."/>
            <person name="Richards T.A."/>
            <person name="Lane C.E."/>
        </authorList>
    </citation>
    <scope>NUCLEOTIDE SEQUENCE [LARGE SCALE GENOMIC DNA]</scope>
    <source>
        <strain evidence="3 4">ATCC 34112</strain>
    </source>
</reference>
<dbReference type="Gene3D" id="2.30.29.30">
    <property type="entry name" value="Pleckstrin-homology domain (PH domain)/Phosphotyrosine-binding domain (PTB)"/>
    <property type="match status" value="1"/>
</dbReference>
<evidence type="ECO:0000313" key="4">
    <source>
        <dbReference type="Proteomes" id="UP000243217"/>
    </source>
</evidence>
<keyword evidence="2" id="KW-0472">Membrane</keyword>
<dbReference type="InterPro" id="IPR011993">
    <property type="entry name" value="PH-like_dom_sf"/>
</dbReference>
<keyword evidence="2" id="KW-0812">Transmembrane</keyword>
<protein>
    <submittedName>
        <fullName evidence="3">Uncharacterized protein</fullName>
    </submittedName>
</protein>
<name>A0A1V9ZYH5_9STRA</name>
<feature type="region of interest" description="Disordered" evidence="1">
    <location>
        <begin position="122"/>
        <end position="146"/>
    </location>
</feature>
<evidence type="ECO:0000313" key="3">
    <source>
        <dbReference type="EMBL" id="OQS03056.1"/>
    </source>
</evidence>
<accession>A0A1V9ZYH5</accession>
<comment type="caution">
    <text evidence="3">The sequence shown here is derived from an EMBL/GenBank/DDBJ whole genome shotgun (WGS) entry which is preliminary data.</text>
</comment>
<keyword evidence="4" id="KW-1185">Reference proteome</keyword>
<gene>
    <name evidence="3" type="ORF">THRCLA_21251</name>
</gene>
<keyword evidence="2" id="KW-1133">Transmembrane helix</keyword>
<evidence type="ECO:0000256" key="2">
    <source>
        <dbReference type="SAM" id="Phobius"/>
    </source>
</evidence>
<dbReference type="OrthoDB" id="79068at2759"/>
<dbReference type="EMBL" id="JNBS01001022">
    <property type="protein sequence ID" value="OQS03056.1"/>
    <property type="molecule type" value="Genomic_DNA"/>
</dbReference>
<organism evidence="3 4">
    <name type="scientific">Thraustotheca clavata</name>
    <dbReference type="NCBI Taxonomy" id="74557"/>
    <lineage>
        <taxon>Eukaryota</taxon>
        <taxon>Sar</taxon>
        <taxon>Stramenopiles</taxon>
        <taxon>Oomycota</taxon>
        <taxon>Saprolegniomycetes</taxon>
        <taxon>Saprolegniales</taxon>
        <taxon>Achlyaceae</taxon>
        <taxon>Thraustotheca</taxon>
    </lineage>
</organism>
<dbReference type="Proteomes" id="UP000243217">
    <property type="component" value="Unassembled WGS sequence"/>
</dbReference>
<evidence type="ECO:0000256" key="1">
    <source>
        <dbReference type="SAM" id="MobiDB-lite"/>
    </source>
</evidence>
<dbReference type="AlphaFoldDB" id="A0A1V9ZYH5"/>
<proteinExistence type="predicted"/>
<sequence length="316" mass="35320">MDVIKSSVFSKGYGTSFECTSVCHFISIAFGSLLLLFILLILVVPVSTTKYVKTLHNNPSSSKRKQIKQPKESPLHIPSHLLDPYVPLPAQEASSSDEETHQPSIATDDYDFISSLADSKKAHLKTPGRAKPTLKMPSPTHRRSSADEFGYEDTLIRTKSMEAAKRVQEHVKRVNIASKNDRRKDLRAVDVSYENLCDEAILEHEYLEFVRGMLDGIALTKIKSNGKLSKRIFTLSHDLTQLQWSKVHGLLRKPRGLFISDLVGVTTGQGPHGMYLSLLKKDNSALDVEAENDTVLHKLVNGFSMLLREQNPPVQS</sequence>